<sequence>MSDTCLPWAVRGRRRACAAPAAAGTPPASDVNGER</sequence>
<evidence type="ECO:0000256" key="1">
    <source>
        <dbReference type="SAM" id="MobiDB-lite"/>
    </source>
</evidence>
<dbReference type="AlphaFoldDB" id="A0A7W7QET6"/>
<evidence type="ECO:0000313" key="3">
    <source>
        <dbReference type="Proteomes" id="UP000520767"/>
    </source>
</evidence>
<feature type="region of interest" description="Disordered" evidence="1">
    <location>
        <begin position="16"/>
        <end position="35"/>
    </location>
</feature>
<dbReference type="Proteomes" id="UP000520767">
    <property type="component" value="Unassembled WGS sequence"/>
</dbReference>
<protein>
    <submittedName>
        <fullName evidence="2">Uncharacterized protein</fullName>
    </submittedName>
</protein>
<proteinExistence type="predicted"/>
<evidence type="ECO:0000313" key="2">
    <source>
        <dbReference type="EMBL" id="MBB4911974.1"/>
    </source>
</evidence>
<accession>A0A7W7QET6</accession>
<comment type="caution">
    <text evidence="2">The sequence shown here is derived from an EMBL/GenBank/DDBJ whole genome shotgun (WGS) entry which is preliminary data.</text>
</comment>
<name>A0A7W7QET6_9PSEU</name>
<dbReference type="EMBL" id="JACHJQ010000011">
    <property type="protein sequence ID" value="MBB4911974.1"/>
    <property type="molecule type" value="Genomic_DNA"/>
</dbReference>
<organism evidence="2 3">
    <name type="scientific">Actinophytocola algeriensis</name>
    <dbReference type="NCBI Taxonomy" id="1768010"/>
    <lineage>
        <taxon>Bacteria</taxon>
        <taxon>Bacillati</taxon>
        <taxon>Actinomycetota</taxon>
        <taxon>Actinomycetes</taxon>
        <taxon>Pseudonocardiales</taxon>
        <taxon>Pseudonocardiaceae</taxon>
    </lineage>
</organism>
<gene>
    <name evidence="2" type="ORF">FHR82_008245</name>
</gene>
<keyword evidence="3" id="KW-1185">Reference proteome</keyword>
<reference evidence="2 3" key="1">
    <citation type="submission" date="2020-08" db="EMBL/GenBank/DDBJ databases">
        <title>Genomic Encyclopedia of Type Strains, Phase III (KMG-III): the genomes of soil and plant-associated and newly described type strains.</title>
        <authorList>
            <person name="Whitman W."/>
        </authorList>
    </citation>
    <scope>NUCLEOTIDE SEQUENCE [LARGE SCALE GENOMIC DNA]</scope>
    <source>
        <strain evidence="2 3">CECT 8960</strain>
    </source>
</reference>
<feature type="compositionally biased region" description="Low complexity" evidence="1">
    <location>
        <begin position="17"/>
        <end position="28"/>
    </location>
</feature>